<name>A0A815PQU1_ADIRI</name>
<evidence type="ECO:0000256" key="1">
    <source>
        <dbReference type="SAM" id="Coils"/>
    </source>
</evidence>
<dbReference type="EMBL" id="CAJNOR010003835">
    <property type="protein sequence ID" value="CAF1452081.1"/>
    <property type="molecule type" value="Genomic_DNA"/>
</dbReference>
<dbReference type="Proteomes" id="UP000663828">
    <property type="component" value="Unassembled WGS sequence"/>
</dbReference>
<evidence type="ECO:0000313" key="3">
    <source>
        <dbReference type="Proteomes" id="UP000663828"/>
    </source>
</evidence>
<feature type="coiled-coil region" evidence="1">
    <location>
        <begin position="162"/>
        <end position="214"/>
    </location>
</feature>
<proteinExistence type="predicted"/>
<comment type="caution">
    <text evidence="2">The sequence shown here is derived from an EMBL/GenBank/DDBJ whole genome shotgun (WGS) entry which is preliminary data.</text>
</comment>
<organism evidence="2 3">
    <name type="scientific">Adineta ricciae</name>
    <name type="common">Rotifer</name>
    <dbReference type="NCBI Taxonomy" id="249248"/>
    <lineage>
        <taxon>Eukaryota</taxon>
        <taxon>Metazoa</taxon>
        <taxon>Spiralia</taxon>
        <taxon>Gnathifera</taxon>
        <taxon>Rotifera</taxon>
        <taxon>Eurotatoria</taxon>
        <taxon>Bdelloidea</taxon>
        <taxon>Adinetida</taxon>
        <taxon>Adinetidae</taxon>
        <taxon>Adineta</taxon>
    </lineage>
</organism>
<sequence>MRLLFAIIYNYDFFIAVTRSCDSFWRNCAQLRRNFSQLRVTQTWGIYVLISKADQRQRKDMPTDELRQYVANLYQVKMDHVFELNILEICCPLDWSDQLEECKLEDVEKYAKHLYNKSGLDKVLDKILKTVLGEVISRCFKSAITTCQRLNTSLTNDVDIRLNGLKQVTEKLRKEIEDLDQDLEALDHIKTIQLEALKKISNTLENNLKSAFENTLNICNAQVTEIFSKNNKKWHDQDEEQQRNKQIENTEVIQTHIGVAAGATFGFTIVRNLIKYFRRDENEIEFSSEVDATAFRNNITKLVNDLSKQAYSTVEKEVNRICWEACRSFESQISEQMRNILQCARDRLQSTFNLQQIVPIKIDLKLNEIHLNDNDVERMEPYYPTIFHRLIPITLTERKSTWIVSRSTIQEKCIEGLQANLKQIQTDIVENANREMKKSFQTLFNDLQSYLLKYQKYAELCLNDKKLTEENQKEFISALEALKGRLLKEEIEVNNFNQSIDWAKLN</sequence>
<gene>
    <name evidence="2" type="ORF">XAT740_LOCUS36939</name>
</gene>
<reference evidence="2" key="1">
    <citation type="submission" date="2021-02" db="EMBL/GenBank/DDBJ databases">
        <authorList>
            <person name="Nowell W R."/>
        </authorList>
    </citation>
    <scope>NUCLEOTIDE SEQUENCE</scope>
</reference>
<keyword evidence="1" id="KW-0175">Coiled coil</keyword>
<protein>
    <submittedName>
        <fullName evidence="2">Uncharacterized protein</fullName>
    </submittedName>
</protein>
<accession>A0A815PQU1</accession>
<keyword evidence="3" id="KW-1185">Reference proteome</keyword>
<evidence type="ECO:0000313" key="2">
    <source>
        <dbReference type="EMBL" id="CAF1452081.1"/>
    </source>
</evidence>
<dbReference type="AlphaFoldDB" id="A0A815PQU1"/>